<name>A0A2T0KJE7_9ACTN</name>
<accession>A0A2T0KJE7</accession>
<protein>
    <submittedName>
        <fullName evidence="2">Uncharacterized protein</fullName>
    </submittedName>
</protein>
<dbReference type="EMBL" id="PVMZ01000003">
    <property type="protein sequence ID" value="PRX23446.1"/>
    <property type="molecule type" value="Genomic_DNA"/>
</dbReference>
<gene>
    <name evidence="2" type="ORF">CLV67_103194</name>
</gene>
<organism evidence="2 3">
    <name type="scientific">Actinoplanes italicus</name>
    <dbReference type="NCBI Taxonomy" id="113567"/>
    <lineage>
        <taxon>Bacteria</taxon>
        <taxon>Bacillati</taxon>
        <taxon>Actinomycetota</taxon>
        <taxon>Actinomycetes</taxon>
        <taxon>Micromonosporales</taxon>
        <taxon>Micromonosporaceae</taxon>
        <taxon>Actinoplanes</taxon>
    </lineage>
</organism>
<sequence>MRDLRPGDMVRLGKAASVQFATPILFRIIRVLPRQTYVGWVWLDGYEMSGGIAVERREVFVQWLGIEAIGYGPSRRTRNDGPAQRRPLAAQRSKSDRV</sequence>
<dbReference type="Proteomes" id="UP000239415">
    <property type="component" value="Unassembled WGS sequence"/>
</dbReference>
<evidence type="ECO:0000256" key="1">
    <source>
        <dbReference type="SAM" id="MobiDB-lite"/>
    </source>
</evidence>
<dbReference type="AlphaFoldDB" id="A0A2T0KJE7"/>
<keyword evidence="3" id="KW-1185">Reference proteome</keyword>
<dbReference type="OrthoDB" id="3394592at2"/>
<reference evidence="2 3" key="1">
    <citation type="submission" date="2018-03" db="EMBL/GenBank/DDBJ databases">
        <title>Genomic Encyclopedia of Archaeal and Bacterial Type Strains, Phase II (KMG-II): from individual species to whole genera.</title>
        <authorList>
            <person name="Goeker M."/>
        </authorList>
    </citation>
    <scope>NUCLEOTIDE SEQUENCE [LARGE SCALE GENOMIC DNA]</scope>
    <source>
        <strain evidence="2 3">DSM 43146</strain>
    </source>
</reference>
<feature type="region of interest" description="Disordered" evidence="1">
    <location>
        <begin position="71"/>
        <end position="98"/>
    </location>
</feature>
<evidence type="ECO:0000313" key="3">
    <source>
        <dbReference type="Proteomes" id="UP000239415"/>
    </source>
</evidence>
<comment type="caution">
    <text evidence="2">The sequence shown here is derived from an EMBL/GenBank/DDBJ whole genome shotgun (WGS) entry which is preliminary data.</text>
</comment>
<dbReference type="RefSeq" id="WP_146169014.1">
    <property type="nucleotide sequence ID" value="NZ_BOMO01000041.1"/>
</dbReference>
<evidence type="ECO:0000313" key="2">
    <source>
        <dbReference type="EMBL" id="PRX23446.1"/>
    </source>
</evidence>
<proteinExistence type="predicted"/>